<protein>
    <recommendedName>
        <fullName evidence="2">GTP cyclohydrolase FolE2</fullName>
        <ecNumber evidence="2">3.5.4.16</ecNumber>
    </recommendedName>
</protein>
<gene>
    <name evidence="2" type="primary">folE2</name>
    <name evidence="3" type="ORF">HFQ13_12955</name>
</gene>
<sequence>MRDCAAETLEDVQGRADPRAIPIQRVGVKAVRHPLRIADRAGHQQQVAAYCNMYVGLPAHLKGTHMSRFLQILQEQEEALRVDNFDRLLVQTQERLEAESARIELQFPYFVRKKAPVSGVESYLDYEVEWSGEITGDEIRSQLLVHVPVTSLCPCSKSISEYGAHNQRSRVSVQVEARSPLWIEDLIDLVESEASSQLYGVLKRPDEKYVTEYAYDHPKFVEDMVRDVALRLQQDSRVRRYSVASENFESIHNHSAYAFIEGEN</sequence>
<comment type="function">
    <text evidence="2">Converts GTP to 7,8-dihydroneopterin triphosphate.</text>
</comment>
<accession>A0AAE2YS14</accession>
<dbReference type="PANTHER" id="PTHR36445:SF1">
    <property type="entry name" value="GTP CYCLOHYDROLASE MPTA"/>
    <property type="match status" value="1"/>
</dbReference>
<dbReference type="HAMAP" id="MF_01527_B">
    <property type="entry name" value="GTP_cyclohydrol_B"/>
    <property type="match status" value="1"/>
</dbReference>
<proteinExistence type="inferred from homology"/>
<keyword evidence="1 2" id="KW-0378">Hydrolase</keyword>
<dbReference type="AlphaFoldDB" id="A0AAE2YS14"/>
<dbReference type="NCBIfam" id="NF010200">
    <property type="entry name" value="PRK13674.1-1"/>
    <property type="match status" value="1"/>
</dbReference>
<reference evidence="3" key="1">
    <citation type="journal article" date="2021" name="ISME J.">
        <title>Genomic evolution of the class Acidithiobacillia: deep-branching Proteobacteria living in extreme acidic conditions.</title>
        <authorList>
            <person name="Moya-Beltran A."/>
            <person name="Beard S."/>
            <person name="Rojas-Villalobos C."/>
            <person name="Issotta F."/>
            <person name="Gallardo Y."/>
            <person name="Ulloa R."/>
            <person name="Giaveno A."/>
            <person name="Degli Esposti M."/>
            <person name="Johnson D.B."/>
            <person name="Quatrini R."/>
        </authorList>
    </citation>
    <scope>NUCLEOTIDE SEQUENCE</scope>
    <source>
        <strain evidence="3">VAN18-1</strain>
    </source>
</reference>
<evidence type="ECO:0000313" key="3">
    <source>
        <dbReference type="EMBL" id="MBU2789102.1"/>
    </source>
</evidence>
<dbReference type="Gene3D" id="3.10.270.10">
    <property type="entry name" value="Urate Oxidase"/>
    <property type="match status" value="1"/>
</dbReference>
<evidence type="ECO:0000256" key="1">
    <source>
        <dbReference type="ARBA" id="ARBA00022801"/>
    </source>
</evidence>
<evidence type="ECO:0000313" key="4">
    <source>
        <dbReference type="Proteomes" id="UP001197378"/>
    </source>
</evidence>
<comment type="catalytic activity">
    <reaction evidence="2">
        <text>GTP + H2O = 7,8-dihydroneopterin 3'-triphosphate + formate + H(+)</text>
        <dbReference type="Rhea" id="RHEA:17473"/>
        <dbReference type="ChEBI" id="CHEBI:15377"/>
        <dbReference type="ChEBI" id="CHEBI:15378"/>
        <dbReference type="ChEBI" id="CHEBI:15740"/>
        <dbReference type="ChEBI" id="CHEBI:37565"/>
        <dbReference type="ChEBI" id="CHEBI:58462"/>
        <dbReference type="EC" id="3.5.4.16"/>
    </reaction>
</comment>
<comment type="caution">
    <text evidence="3">The sequence shown here is derived from an EMBL/GenBank/DDBJ whole genome shotgun (WGS) entry which is preliminary data.</text>
</comment>
<feature type="site" description="May be catalytically important" evidence="2">
    <location>
        <position position="153"/>
    </location>
</feature>
<dbReference type="Pfam" id="PF02649">
    <property type="entry name" value="GCHY-1"/>
    <property type="match status" value="1"/>
</dbReference>
<dbReference type="GO" id="GO:0003934">
    <property type="term" value="F:GTP cyclohydrolase I activity"/>
    <property type="evidence" value="ECO:0007669"/>
    <property type="project" value="UniProtKB-UniRule"/>
</dbReference>
<dbReference type="InterPro" id="IPR022838">
    <property type="entry name" value="GTP_cyclohydrolase_FolE2"/>
</dbReference>
<comment type="similarity">
    <text evidence="2">Belongs to the GTP cyclohydrolase IV family.</text>
</comment>
<dbReference type="GO" id="GO:0046654">
    <property type="term" value="P:tetrahydrofolate biosynthetic process"/>
    <property type="evidence" value="ECO:0007669"/>
    <property type="project" value="UniProtKB-UniRule"/>
</dbReference>
<comment type="pathway">
    <text evidence="2">Cofactor biosynthesis; 7,8-dihydroneopterin triphosphate biosynthesis; 7,8-dihydroneopterin triphosphate from GTP: step 1/1.</text>
</comment>
<organism evidence="3 4">
    <name type="scientific">Igneacidithiobacillus copahuensis</name>
    <dbReference type="NCBI Taxonomy" id="2724909"/>
    <lineage>
        <taxon>Bacteria</taxon>
        <taxon>Pseudomonadati</taxon>
        <taxon>Pseudomonadota</taxon>
        <taxon>Acidithiobacillia</taxon>
        <taxon>Acidithiobacillales</taxon>
        <taxon>Acidithiobacillaceae</taxon>
        <taxon>Igneacidithiobacillus</taxon>
    </lineage>
</organism>
<dbReference type="EC" id="3.5.4.16" evidence="2"/>
<dbReference type="PANTHER" id="PTHR36445">
    <property type="entry name" value="GTP CYCLOHYDROLASE MPTA"/>
    <property type="match status" value="1"/>
</dbReference>
<dbReference type="InterPro" id="IPR003801">
    <property type="entry name" value="GTP_cyclohydrolase_FolE2/MptA"/>
</dbReference>
<keyword evidence="4" id="KW-1185">Reference proteome</keyword>
<dbReference type="EMBL" id="JAAXYO010000182">
    <property type="protein sequence ID" value="MBU2789102.1"/>
    <property type="molecule type" value="Genomic_DNA"/>
</dbReference>
<name>A0AAE2YS14_9PROT</name>
<dbReference type="Proteomes" id="UP001197378">
    <property type="component" value="Unassembled WGS sequence"/>
</dbReference>
<evidence type="ECO:0000256" key="2">
    <source>
        <dbReference type="HAMAP-Rule" id="MF_01527"/>
    </source>
</evidence>